<dbReference type="Proteomes" id="UP000636709">
    <property type="component" value="Unassembled WGS sequence"/>
</dbReference>
<evidence type="ECO:0000313" key="1">
    <source>
        <dbReference type="EMBL" id="KAF8731022.1"/>
    </source>
</evidence>
<proteinExistence type="predicted"/>
<accession>A0A835KKU4</accession>
<sequence>MAATAYYPQWVLLDDRGEIEAVISNSSTADDRTSAAAACTSTGHLIVVSLRLALPPATSFLCIHFPIVPPDLKEETTHATVLAAHGDSLLIYVYFKQGYENETIDYFVYNAGDASGEPPRPPPLRLLPTLCKRSM</sequence>
<dbReference type="PANTHER" id="PTHR33074:SF76">
    <property type="entry name" value="OS11G0569701 PROTEIN"/>
    <property type="match status" value="1"/>
</dbReference>
<dbReference type="EMBL" id="JACEFO010001613">
    <property type="protein sequence ID" value="KAF8731022.1"/>
    <property type="molecule type" value="Genomic_DNA"/>
</dbReference>
<dbReference type="PANTHER" id="PTHR33074">
    <property type="entry name" value="EXPRESSED PROTEIN-RELATED"/>
    <property type="match status" value="1"/>
</dbReference>
<reference evidence="1" key="1">
    <citation type="submission" date="2020-07" db="EMBL/GenBank/DDBJ databases">
        <title>Genome sequence and genetic diversity analysis of an under-domesticated orphan crop, white fonio (Digitaria exilis).</title>
        <authorList>
            <person name="Bennetzen J.L."/>
            <person name="Chen S."/>
            <person name="Ma X."/>
            <person name="Wang X."/>
            <person name="Yssel A.E.J."/>
            <person name="Chaluvadi S.R."/>
            <person name="Johnson M."/>
            <person name="Gangashetty P."/>
            <person name="Hamidou F."/>
            <person name="Sanogo M.D."/>
            <person name="Zwaenepoel A."/>
            <person name="Wallace J."/>
            <person name="Van De Peer Y."/>
            <person name="Van Deynze A."/>
        </authorList>
    </citation>
    <scope>NUCLEOTIDE SEQUENCE</scope>
    <source>
        <tissue evidence="1">Leaves</tissue>
    </source>
</reference>
<gene>
    <name evidence="1" type="ORF">HU200_016902</name>
</gene>
<comment type="caution">
    <text evidence="1">The sequence shown here is derived from an EMBL/GenBank/DDBJ whole genome shotgun (WGS) entry which is preliminary data.</text>
</comment>
<organism evidence="1 2">
    <name type="scientific">Digitaria exilis</name>
    <dbReference type="NCBI Taxonomy" id="1010633"/>
    <lineage>
        <taxon>Eukaryota</taxon>
        <taxon>Viridiplantae</taxon>
        <taxon>Streptophyta</taxon>
        <taxon>Embryophyta</taxon>
        <taxon>Tracheophyta</taxon>
        <taxon>Spermatophyta</taxon>
        <taxon>Magnoliopsida</taxon>
        <taxon>Liliopsida</taxon>
        <taxon>Poales</taxon>
        <taxon>Poaceae</taxon>
        <taxon>PACMAD clade</taxon>
        <taxon>Panicoideae</taxon>
        <taxon>Panicodae</taxon>
        <taxon>Paniceae</taxon>
        <taxon>Anthephorinae</taxon>
        <taxon>Digitaria</taxon>
    </lineage>
</organism>
<dbReference type="AlphaFoldDB" id="A0A835KKU4"/>
<name>A0A835KKU4_9POAL</name>
<evidence type="ECO:0000313" key="2">
    <source>
        <dbReference type="Proteomes" id="UP000636709"/>
    </source>
</evidence>
<keyword evidence="2" id="KW-1185">Reference proteome</keyword>
<protein>
    <submittedName>
        <fullName evidence="1">Uncharacterized protein</fullName>
    </submittedName>
</protein>